<gene>
    <name evidence="1" type="primary">1</name>
    <name evidence="1" type="ORF">PBI_SOUR_1</name>
</gene>
<dbReference type="GeneID" id="40102546"/>
<dbReference type="KEGG" id="vg:40102546"/>
<organism evidence="1 2">
    <name type="scientific">Gordonia phage Sour</name>
    <dbReference type="NCBI Taxonomy" id="2182349"/>
    <lineage>
        <taxon>Viruses</taxon>
        <taxon>Duplodnaviria</taxon>
        <taxon>Heunggongvirae</taxon>
        <taxon>Uroviricota</taxon>
        <taxon>Caudoviricetes</taxon>
        <taxon>Sourvirus</taxon>
        <taxon>Sourvirus sour</taxon>
    </lineage>
</organism>
<reference evidence="2" key="1">
    <citation type="submission" date="2018-03" db="EMBL/GenBank/DDBJ databases">
        <authorList>
            <person name="Keele B.F."/>
        </authorList>
    </citation>
    <scope>NUCLEOTIDE SEQUENCE [LARGE SCALE GENOMIC DNA]</scope>
</reference>
<name>A0A2U8UKQ2_9CAUD</name>
<dbReference type="EMBL" id="MH153810">
    <property type="protein sequence ID" value="AWN04203.1"/>
    <property type="molecule type" value="Genomic_DNA"/>
</dbReference>
<keyword evidence="2" id="KW-1185">Reference proteome</keyword>
<evidence type="ECO:0000313" key="1">
    <source>
        <dbReference type="EMBL" id="AWN04203.1"/>
    </source>
</evidence>
<dbReference type="InterPro" id="IPR036086">
    <property type="entry name" value="ParB/Sulfiredoxin_sf"/>
</dbReference>
<proteinExistence type="predicted"/>
<evidence type="ECO:0000313" key="2">
    <source>
        <dbReference type="Proteomes" id="UP000246591"/>
    </source>
</evidence>
<sequence length="204" mass="22225">MASKAAPTSVSPSDLNTYHRNARRGDVATIAGSLKAHGQYRPIVVNKGTHTGRPNEVLAGNHTLMAIRDLAESYPDDERWASVLVHWLDVDDDRCRRIVLADNRTAEKGSYDHDLLFELVDSLGGDLDGTGYTDADLEMLSDLANGPTGLDDLADEYGDPTEEDGFAKLKLDLSPIALDAWNDHRKGYSDDSRAMLALLDGSAQ</sequence>
<protein>
    <submittedName>
        <fullName evidence="1">ParB-like nuclease domain protein</fullName>
    </submittedName>
</protein>
<dbReference type="SUPFAM" id="SSF110849">
    <property type="entry name" value="ParB/Sulfiredoxin"/>
    <property type="match status" value="1"/>
</dbReference>
<accession>A0A2U8UKQ2</accession>
<dbReference type="Proteomes" id="UP000246591">
    <property type="component" value="Segment"/>
</dbReference>
<dbReference type="RefSeq" id="YP_009625572.1">
    <property type="nucleotide sequence ID" value="NC_042132.1"/>
</dbReference>
<dbReference type="Gene3D" id="3.90.1530.10">
    <property type="entry name" value="Conserved hypothetical protein from pyrococcus furiosus pfu- 392566-001, ParB domain"/>
    <property type="match status" value="1"/>
</dbReference>